<reference evidence="2" key="1">
    <citation type="journal article" date="2010" name="Science">
        <title>Plasticity of animal genome architecture unmasked by rapid evolution of a pelagic tunicate.</title>
        <authorList>
            <person name="Denoeud F."/>
            <person name="Henriet S."/>
            <person name="Mungpakdee S."/>
            <person name="Aury J.M."/>
            <person name="Da Silva C."/>
            <person name="Brinkmann H."/>
            <person name="Mikhaleva J."/>
            <person name="Olsen L.C."/>
            <person name="Jubin C."/>
            <person name="Canestro C."/>
            <person name="Bouquet J.M."/>
            <person name="Danks G."/>
            <person name="Poulain J."/>
            <person name="Campsteijn C."/>
            <person name="Adamski M."/>
            <person name="Cross I."/>
            <person name="Yadetie F."/>
            <person name="Muffato M."/>
            <person name="Louis A."/>
            <person name="Butcher S."/>
            <person name="Tsagkogeorga G."/>
            <person name="Konrad A."/>
            <person name="Singh S."/>
            <person name="Jensen M.F."/>
            <person name="Cong E.H."/>
            <person name="Eikeseth-Otteraa H."/>
            <person name="Noel B."/>
            <person name="Anthouard V."/>
            <person name="Porcel B.M."/>
            <person name="Kachouri-Lafond R."/>
            <person name="Nishino A."/>
            <person name="Ugolini M."/>
            <person name="Chourrout P."/>
            <person name="Nishida H."/>
            <person name="Aasland R."/>
            <person name="Huzurbazar S."/>
            <person name="Westhof E."/>
            <person name="Delsuc F."/>
            <person name="Lehrach H."/>
            <person name="Reinhardt R."/>
            <person name="Weissenbach J."/>
            <person name="Roy S.W."/>
            <person name="Artiguenave F."/>
            <person name="Postlethwait J.H."/>
            <person name="Manak J.R."/>
            <person name="Thompson E.M."/>
            <person name="Jaillon O."/>
            <person name="Du Pasquier L."/>
            <person name="Boudinot P."/>
            <person name="Liberles D.A."/>
            <person name="Volff J.N."/>
            <person name="Philippe H."/>
            <person name="Lenhard B."/>
            <person name="Roest Crollius H."/>
            <person name="Wincker P."/>
            <person name="Chourrout D."/>
        </authorList>
    </citation>
    <scope>NUCLEOTIDE SEQUENCE [LARGE SCALE GENOMIC DNA]</scope>
</reference>
<evidence type="ECO:0000256" key="1">
    <source>
        <dbReference type="SAM" id="MobiDB-lite"/>
    </source>
</evidence>
<accession>E4YYK0</accession>
<evidence type="ECO:0000313" key="2">
    <source>
        <dbReference type="EMBL" id="CBY40528.1"/>
    </source>
</evidence>
<organism evidence="2">
    <name type="scientific">Oikopleura dioica</name>
    <name type="common">Tunicate</name>
    <dbReference type="NCBI Taxonomy" id="34765"/>
    <lineage>
        <taxon>Eukaryota</taxon>
        <taxon>Metazoa</taxon>
        <taxon>Chordata</taxon>
        <taxon>Tunicata</taxon>
        <taxon>Appendicularia</taxon>
        <taxon>Copelata</taxon>
        <taxon>Oikopleuridae</taxon>
        <taxon>Oikopleura</taxon>
    </lineage>
</organism>
<dbReference type="AlphaFoldDB" id="E4YYK0"/>
<sequence length="103" mass="11831">MAKAAEDALKQYMEAGVMDDNHRKYLERILADAKHAKLQNKTAAKESVKNLEKLVDDGSKQKLKIKEKREPSPISYEKPPKSSKMDDDKWPTNRLNSRVVESF</sequence>
<feature type="region of interest" description="Disordered" evidence="1">
    <location>
        <begin position="60"/>
        <end position="103"/>
    </location>
</feature>
<protein>
    <submittedName>
        <fullName evidence="2">Uncharacterized protein</fullName>
    </submittedName>
</protein>
<name>E4YYK0_OIKDI</name>
<feature type="non-terminal residue" evidence="2">
    <location>
        <position position="103"/>
    </location>
</feature>
<gene>
    <name evidence="2" type="ORF">GSOID_T00022543001</name>
</gene>
<proteinExistence type="predicted"/>
<dbReference type="EMBL" id="FN655970">
    <property type="protein sequence ID" value="CBY40528.1"/>
    <property type="molecule type" value="Genomic_DNA"/>
</dbReference>
<dbReference type="Proteomes" id="UP000011014">
    <property type="component" value="Unassembled WGS sequence"/>
</dbReference>
<feature type="compositionally biased region" description="Basic and acidic residues" evidence="1">
    <location>
        <begin position="78"/>
        <end position="91"/>
    </location>
</feature>